<comment type="caution">
    <text evidence="1">The sequence shown here is derived from an EMBL/GenBank/DDBJ whole genome shotgun (WGS) entry which is preliminary data.</text>
</comment>
<organism evidence="1 2">
    <name type="scientific">Vagococcus salmoninarum</name>
    <dbReference type="NCBI Taxonomy" id="2739"/>
    <lineage>
        <taxon>Bacteria</taxon>
        <taxon>Bacillati</taxon>
        <taxon>Bacillota</taxon>
        <taxon>Bacilli</taxon>
        <taxon>Lactobacillales</taxon>
        <taxon>Enterococcaceae</taxon>
        <taxon>Vagococcus</taxon>
    </lineage>
</organism>
<accession>A0A429ZW19</accession>
<sequence length="150" mass="17420">MVNIYFERVEGKLRSEFKLNVLQETDFPEFHLKLLKINAVNSLLNDCYQLETEELKLHFFQIINNQRSQKYFTETADYFPVTLAEDESTPILFVIVDEVLGILEANSNQLHMELLLEQGVTAEDSKSKDLKEHLAVVKANYQEKYSSLEG</sequence>
<dbReference type="Proteomes" id="UP000287239">
    <property type="component" value="Unassembled WGS sequence"/>
</dbReference>
<evidence type="ECO:0000313" key="2">
    <source>
        <dbReference type="Proteomes" id="UP000287239"/>
    </source>
</evidence>
<reference evidence="1 2" key="1">
    <citation type="submission" date="2017-05" db="EMBL/GenBank/DDBJ databases">
        <title>Vagococcus spp. assemblies.</title>
        <authorList>
            <person name="Gulvik C.A."/>
        </authorList>
    </citation>
    <scope>NUCLEOTIDE SEQUENCE [LARGE SCALE GENOMIC DNA]</scope>
    <source>
        <strain evidence="1 2">NCFB 2777</strain>
    </source>
</reference>
<name>A0A429ZW19_9ENTE</name>
<dbReference type="EMBL" id="NGJU01000001">
    <property type="protein sequence ID" value="RST97961.1"/>
    <property type="molecule type" value="Genomic_DNA"/>
</dbReference>
<gene>
    <name evidence="1" type="ORF">CBF35_01320</name>
</gene>
<proteinExistence type="predicted"/>
<evidence type="ECO:0000313" key="1">
    <source>
        <dbReference type="EMBL" id="RST97961.1"/>
    </source>
</evidence>
<dbReference type="AlphaFoldDB" id="A0A429ZW19"/>
<protein>
    <submittedName>
        <fullName evidence="1">Uncharacterized protein</fullName>
    </submittedName>
</protein>
<keyword evidence="2" id="KW-1185">Reference proteome</keyword>